<organism evidence="2 3">
    <name type="scientific">Candidatus Wildermuthbacteria bacterium RIFCSPHIGHO2_01_FULL_49_22b</name>
    <dbReference type="NCBI Taxonomy" id="1802448"/>
    <lineage>
        <taxon>Bacteria</taxon>
        <taxon>Candidatus Wildermuthiibacteriota</taxon>
    </lineage>
</organism>
<evidence type="ECO:0000313" key="2">
    <source>
        <dbReference type="EMBL" id="OHA65845.1"/>
    </source>
</evidence>
<dbReference type="AlphaFoldDB" id="A0A1G2QYZ6"/>
<reference evidence="2 3" key="1">
    <citation type="journal article" date="2016" name="Nat. Commun.">
        <title>Thousands of microbial genomes shed light on interconnected biogeochemical processes in an aquifer system.</title>
        <authorList>
            <person name="Anantharaman K."/>
            <person name="Brown C.T."/>
            <person name="Hug L.A."/>
            <person name="Sharon I."/>
            <person name="Castelle C.J."/>
            <person name="Probst A.J."/>
            <person name="Thomas B.C."/>
            <person name="Singh A."/>
            <person name="Wilkins M.J."/>
            <person name="Karaoz U."/>
            <person name="Brodie E.L."/>
            <person name="Williams K.H."/>
            <person name="Hubbard S.S."/>
            <person name="Banfield J.F."/>
        </authorList>
    </citation>
    <scope>NUCLEOTIDE SEQUENCE [LARGE SCALE GENOMIC DNA]</scope>
</reference>
<name>A0A1G2QYZ6_9BACT</name>
<accession>A0A1G2QYZ6</accession>
<protein>
    <recommendedName>
        <fullName evidence="4">LTD domain-containing protein</fullName>
    </recommendedName>
</protein>
<sequence length="293" mass="32999">MAVFLIPFLIILGIFAFEARDELVGRLDFLLPDFRLPVRESEPSAAAPPQQSILRQGPPEAPSPPLQEQGANVYADWIEISSVRRQDPYLITLRTDIPKGSELILTGWSLESRVQTFKVPQGVKLVPAGLDGAVFAPIVLEWGDSVKISGAQNPFKPKFSFRPNACFGYLKETTEFPVSVPSSCPSDIPKIEGVSHLSPACQDFILDFDRCKEPPPYPATSSFANDLQCKNFYENLKFQLSYAGCVKTHKTEDDFFDNEWHIYVNEEERLIRSTHDRILLKDPDGVIIDEYVY</sequence>
<dbReference type="STRING" id="1802448.A2672_02660"/>
<dbReference type="Proteomes" id="UP000178065">
    <property type="component" value="Unassembled WGS sequence"/>
</dbReference>
<comment type="caution">
    <text evidence="2">The sequence shown here is derived from an EMBL/GenBank/DDBJ whole genome shotgun (WGS) entry which is preliminary data.</text>
</comment>
<evidence type="ECO:0000313" key="3">
    <source>
        <dbReference type="Proteomes" id="UP000178065"/>
    </source>
</evidence>
<dbReference type="EMBL" id="MHTT01000010">
    <property type="protein sequence ID" value="OHA65845.1"/>
    <property type="molecule type" value="Genomic_DNA"/>
</dbReference>
<proteinExistence type="predicted"/>
<evidence type="ECO:0008006" key="4">
    <source>
        <dbReference type="Google" id="ProtNLM"/>
    </source>
</evidence>
<gene>
    <name evidence="2" type="ORF">A2672_02660</name>
</gene>
<evidence type="ECO:0000256" key="1">
    <source>
        <dbReference type="SAM" id="MobiDB-lite"/>
    </source>
</evidence>
<feature type="region of interest" description="Disordered" evidence="1">
    <location>
        <begin position="41"/>
        <end position="67"/>
    </location>
</feature>